<evidence type="ECO:0000313" key="2">
    <source>
        <dbReference type="Proteomes" id="UP000578077"/>
    </source>
</evidence>
<dbReference type="Proteomes" id="UP000578077">
    <property type="component" value="Unassembled WGS sequence"/>
</dbReference>
<evidence type="ECO:0000313" key="1">
    <source>
        <dbReference type="EMBL" id="MBB5998126.1"/>
    </source>
</evidence>
<dbReference type="EMBL" id="JACHLY010000001">
    <property type="protein sequence ID" value="MBB5998126.1"/>
    <property type="molecule type" value="Genomic_DNA"/>
</dbReference>
<comment type="caution">
    <text evidence="1">The sequence shown here is derived from an EMBL/GenBank/DDBJ whole genome shotgun (WGS) entry which is preliminary data.</text>
</comment>
<sequence>MTAPAVIPPTHHPVHRLVGDAGQQEVGLALGLDHHRPAAPADVVQGHVQQQGGLAGAGAADDAGVLARIGGVAAEFAPGKTAATSDELVRAQGDQDTGHSREVARLKDTIAECDRKLGKPAPPPL</sequence>
<accession>A0A841E545</accession>
<reference evidence="1 2" key="1">
    <citation type="submission" date="2020-08" db="EMBL/GenBank/DDBJ databases">
        <title>Sequencing the genomes of 1000 actinobacteria strains.</title>
        <authorList>
            <person name="Klenk H.-P."/>
        </authorList>
    </citation>
    <scope>NUCLEOTIDE SEQUENCE [LARGE SCALE GENOMIC DNA]</scope>
    <source>
        <strain evidence="1 2">DSM 44593</strain>
    </source>
</reference>
<protein>
    <submittedName>
        <fullName evidence="1">Uncharacterized protein</fullName>
    </submittedName>
</protein>
<dbReference type="AlphaFoldDB" id="A0A841E545"/>
<organism evidence="1 2">
    <name type="scientific">Streptomonospora salina</name>
    <dbReference type="NCBI Taxonomy" id="104205"/>
    <lineage>
        <taxon>Bacteria</taxon>
        <taxon>Bacillati</taxon>
        <taxon>Actinomycetota</taxon>
        <taxon>Actinomycetes</taxon>
        <taxon>Streptosporangiales</taxon>
        <taxon>Nocardiopsidaceae</taxon>
        <taxon>Streptomonospora</taxon>
    </lineage>
</organism>
<proteinExistence type="predicted"/>
<keyword evidence="2" id="KW-1185">Reference proteome</keyword>
<dbReference type="RefSeq" id="WP_184634258.1">
    <property type="nucleotide sequence ID" value="NZ_BAABKT010000019.1"/>
</dbReference>
<gene>
    <name evidence="1" type="ORF">HNR25_001877</name>
</gene>
<name>A0A841E545_9ACTN</name>